<organism evidence="11">
    <name type="scientific">uncultured Phycisphaerae bacterium</name>
    <dbReference type="NCBI Taxonomy" id="904963"/>
    <lineage>
        <taxon>Bacteria</taxon>
        <taxon>Pseudomonadati</taxon>
        <taxon>Planctomycetota</taxon>
        <taxon>Phycisphaerae</taxon>
        <taxon>environmental samples</taxon>
    </lineage>
</organism>
<comment type="similarity">
    <text evidence="2 7 8">Belongs to the NAPRTase family.</text>
</comment>
<feature type="domain" description="Nicotinate phosphoribosyltransferase N-terminal" evidence="10">
    <location>
        <begin position="10"/>
        <end position="128"/>
    </location>
</feature>
<dbReference type="EC" id="6.3.4.21" evidence="3 7"/>
<evidence type="ECO:0000313" key="11">
    <source>
        <dbReference type="EMBL" id="CAA9415650.1"/>
    </source>
</evidence>
<dbReference type="InterPro" id="IPR007229">
    <property type="entry name" value="Nic_PRibTrfase-Fam"/>
</dbReference>
<keyword evidence="4 7" id="KW-0597">Phosphoprotein</keyword>
<dbReference type="GO" id="GO:0004516">
    <property type="term" value="F:nicotinate phosphoribosyltransferase activity"/>
    <property type="evidence" value="ECO:0007669"/>
    <property type="project" value="UniProtKB-UniRule"/>
</dbReference>
<comment type="function">
    <text evidence="7 8">Catalyzes the synthesis of beta-nicotinate D-ribonucleotide from nicotinate and 5-phospho-D-ribose 1-phosphate at the expense of ATP.</text>
</comment>
<dbReference type="GO" id="GO:0005829">
    <property type="term" value="C:cytosol"/>
    <property type="evidence" value="ECO:0007669"/>
    <property type="project" value="TreeGrafter"/>
</dbReference>
<dbReference type="GO" id="GO:0034355">
    <property type="term" value="P:NAD+ biosynthetic process via the salvage pathway"/>
    <property type="evidence" value="ECO:0007669"/>
    <property type="project" value="TreeGrafter"/>
</dbReference>
<sequence>MTSPLVTSLIDNDLYKFTMGQVTHDFAEAVVRYRFINRDRRPFPPGFADELRAHVDAMADLRLTPQEYDWVRRCAPWFKLGYLQWLRGFRFDPTQVRIGQQGDDLRLEVEGPWIETIYWEVPLMAMISELYFKSAPPDADWEQRLKEKADRLANAGVSWIDFGTRRRFSRAVQDRVNEVCKPYGPRFRGTSNPYFAMRHGLTPQGTFAHELPMALQAKVGVRACNRAALDAWVNQYRGDLGIALTDTVTTDVFLRDFDAYYAKLFDGVRIDSGDPAEVGERFVAHYQRLRIDPASKILVFSDALNTDRAIALHKQFEHRVKMTAGIGTHLTNDFGHRALNMVIKLTHADFGHGFVGVVKLSDEPGKHTGDPADIAAAKRSLGLGE</sequence>
<comment type="PTM">
    <text evidence="7 8">Transiently phosphorylated on a His residue during the reaction cycle. Phosphorylation strongly increases the affinity for substrates and increases the rate of nicotinate D-ribonucleotide production. Dephosphorylation regenerates the low-affinity form of the enzyme, leading to product release.</text>
</comment>
<dbReference type="NCBIfam" id="TIGR01514">
    <property type="entry name" value="NAPRTase"/>
    <property type="match status" value="1"/>
</dbReference>
<evidence type="ECO:0000259" key="9">
    <source>
        <dbReference type="Pfam" id="PF04095"/>
    </source>
</evidence>
<dbReference type="AlphaFoldDB" id="A0A6J4PGK9"/>
<dbReference type="GO" id="GO:0016757">
    <property type="term" value="F:glycosyltransferase activity"/>
    <property type="evidence" value="ECO:0007669"/>
    <property type="project" value="UniProtKB-KW"/>
</dbReference>
<keyword evidence="5 7" id="KW-0436">Ligase</keyword>
<comment type="pathway">
    <text evidence="1 7 8">Cofactor biosynthesis; NAD(+) biosynthesis; nicotinate D-ribonucleotide from nicotinate: step 1/1.</text>
</comment>
<comment type="catalytic activity">
    <reaction evidence="7 8">
        <text>5-phospho-alpha-D-ribose 1-diphosphate + nicotinate + ATP + H2O = nicotinate beta-D-ribonucleotide + ADP + phosphate + diphosphate</text>
        <dbReference type="Rhea" id="RHEA:36163"/>
        <dbReference type="ChEBI" id="CHEBI:15377"/>
        <dbReference type="ChEBI" id="CHEBI:30616"/>
        <dbReference type="ChEBI" id="CHEBI:32544"/>
        <dbReference type="ChEBI" id="CHEBI:33019"/>
        <dbReference type="ChEBI" id="CHEBI:43474"/>
        <dbReference type="ChEBI" id="CHEBI:57502"/>
        <dbReference type="ChEBI" id="CHEBI:58017"/>
        <dbReference type="ChEBI" id="CHEBI:456216"/>
        <dbReference type="EC" id="6.3.4.21"/>
    </reaction>
</comment>
<evidence type="ECO:0000256" key="1">
    <source>
        <dbReference type="ARBA" id="ARBA00004952"/>
    </source>
</evidence>
<dbReference type="Pfam" id="PF17767">
    <property type="entry name" value="NAPRTase_N"/>
    <property type="match status" value="1"/>
</dbReference>
<evidence type="ECO:0000256" key="4">
    <source>
        <dbReference type="ARBA" id="ARBA00022553"/>
    </source>
</evidence>
<keyword evidence="11" id="KW-0808">Transferase</keyword>
<gene>
    <name evidence="7" type="primary">pncB</name>
    <name evidence="11" type="ORF">AVDCRST_MAG64-2577</name>
</gene>
<reference evidence="11" key="1">
    <citation type="submission" date="2020-02" db="EMBL/GenBank/DDBJ databases">
        <authorList>
            <person name="Meier V. D."/>
        </authorList>
    </citation>
    <scope>NUCLEOTIDE SEQUENCE</scope>
    <source>
        <strain evidence="11">AVDCRST_MAG64</strain>
    </source>
</reference>
<dbReference type="NCBIfam" id="NF003704">
    <property type="entry name" value="PRK05321.1"/>
    <property type="match status" value="1"/>
</dbReference>
<dbReference type="SUPFAM" id="SSF51690">
    <property type="entry name" value="Nicotinate/Quinolinate PRTase C-terminal domain-like"/>
    <property type="match status" value="1"/>
</dbReference>
<evidence type="ECO:0000256" key="2">
    <source>
        <dbReference type="ARBA" id="ARBA00010897"/>
    </source>
</evidence>
<feature type="domain" description="Nicotinate/nicotinamide phosphoribosyltransferase" evidence="9">
    <location>
        <begin position="160"/>
        <end position="382"/>
    </location>
</feature>
<keyword evidence="6 7" id="KW-0662">Pyridine nucleotide biosynthesis</keyword>
<evidence type="ECO:0000259" key="10">
    <source>
        <dbReference type="Pfam" id="PF17767"/>
    </source>
</evidence>
<dbReference type="InterPro" id="IPR036068">
    <property type="entry name" value="Nicotinate_pribotase-like_C"/>
</dbReference>
<dbReference type="InterPro" id="IPR040727">
    <property type="entry name" value="NAPRTase_N"/>
</dbReference>
<dbReference type="InterPro" id="IPR041525">
    <property type="entry name" value="N/Namide_PRibTrfase"/>
</dbReference>
<dbReference type="EMBL" id="CADCUQ010000577">
    <property type="protein sequence ID" value="CAA9415650.1"/>
    <property type="molecule type" value="Genomic_DNA"/>
</dbReference>
<evidence type="ECO:0000256" key="6">
    <source>
        <dbReference type="ARBA" id="ARBA00022642"/>
    </source>
</evidence>
<protein>
    <recommendedName>
        <fullName evidence="3 7">Nicotinate phosphoribosyltransferase</fullName>
        <shortName evidence="7">NAPRTase</shortName>
        <ecNumber evidence="3 7">6.3.4.21</ecNumber>
    </recommendedName>
</protein>
<keyword evidence="11" id="KW-0328">Glycosyltransferase</keyword>
<evidence type="ECO:0000256" key="8">
    <source>
        <dbReference type="RuleBase" id="RU003838"/>
    </source>
</evidence>
<dbReference type="SUPFAM" id="SSF54675">
    <property type="entry name" value="Nicotinate/Quinolinate PRTase N-terminal domain-like"/>
    <property type="match status" value="1"/>
</dbReference>
<proteinExistence type="inferred from homology"/>
<feature type="modified residue" description="Phosphohistidine; by autocatalysis" evidence="7">
    <location>
        <position position="209"/>
    </location>
</feature>
<dbReference type="InterPro" id="IPR006406">
    <property type="entry name" value="Nic_PRibTrfase"/>
</dbReference>
<name>A0A6J4PGK9_9BACT</name>
<dbReference type="UniPathway" id="UPA00253">
    <property type="reaction ID" value="UER00457"/>
</dbReference>
<accession>A0A6J4PGK9</accession>
<evidence type="ECO:0000256" key="3">
    <source>
        <dbReference type="ARBA" id="ARBA00013236"/>
    </source>
</evidence>
<dbReference type="PANTHER" id="PTHR11098:SF1">
    <property type="entry name" value="NICOTINATE PHOSPHORIBOSYLTRANSFERASE"/>
    <property type="match status" value="1"/>
</dbReference>
<evidence type="ECO:0000256" key="7">
    <source>
        <dbReference type="HAMAP-Rule" id="MF_00570"/>
    </source>
</evidence>
<dbReference type="PANTHER" id="PTHR11098">
    <property type="entry name" value="NICOTINATE PHOSPHORIBOSYLTRANSFERASE"/>
    <property type="match status" value="1"/>
</dbReference>
<dbReference type="Pfam" id="PF04095">
    <property type="entry name" value="NAPRTase"/>
    <property type="match status" value="1"/>
</dbReference>
<evidence type="ECO:0000256" key="5">
    <source>
        <dbReference type="ARBA" id="ARBA00022598"/>
    </source>
</evidence>
<dbReference type="PIRSF" id="PIRSF000484">
    <property type="entry name" value="NAPRT"/>
    <property type="match status" value="1"/>
</dbReference>
<dbReference type="HAMAP" id="MF_00570">
    <property type="entry name" value="NAPRTase"/>
    <property type="match status" value="1"/>
</dbReference>
<dbReference type="Gene3D" id="3.20.140.10">
    <property type="entry name" value="nicotinate phosphoribosyltransferase"/>
    <property type="match status" value="1"/>
</dbReference>